<protein>
    <submittedName>
        <fullName evidence="1">Uncharacterized protein</fullName>
    </submittedName>
</protein>
<gene>
    <name evidence="1" type="ORF">CES86_3271</name>
</gene>
<sequence>MAKIWQKIFRDNVMRQGDPALLNLPLQCHTQTEGRQT</sequence>
<proteinExistence type="predicted"/>
<organism evidence="1 2">
    <name type="scientific">Brucella lupini</name>
    <dbReference type="NCBI Taxonomy" id="255457"/>
    <lineage>
        <taxon>Bacteria</taxon>
        <taxon>Pseudomonadati</taxon>
        <taxon>Pseudomonadota</taxon>
        <taxon>Alphaproteobacteria</taxon>
        <taxon>Hyphomicrobiales</taxon>
        <taxon>Brucellaceae</taxon>
        <taxon>Brucella/Ochrobactrum group</taxon>
        <taxon>Brucella</taxon>
    </lineage>
</organism>
<evidence type="ECO:0000313" key="1">
    <source>
        <dbReference type="EMBL" id="OYR26918.1"/>
    </source>
</evidence>
<reference evidence="1 2" key="1">
    <citation type="submission" date="2017-07" db="EMBL/GenBank/DDBJ databases">
        <title>Draft genome of Ochrobactrum lupini type strain LUP21.</title>
        <authorList>
            <person name="Krzyzanowska D.M."/>
            <person name="Jafra S."/>
        </authorList>
    </citation>
    <scope>NUCLEOTIDE SEQUENCE [LARGE SCALE GENOMIC DNA]</scope>
    <source>
        <strain evidence="1 2">LUP21</strain>
    </source>
</reference>
<comment type="caution">
    <text evidence="1">The sequence shown here is derived from an EMBL/GenBank/DDBJ whole genome shotgun (WGS) entry which is preliminary data.</text>
</comment>
<evidence type="ECO:0000313" key="2">
    <source>
        <dbReference type="Proteomes" id="UP000216363"/>
    </source>
</evidence>
<accession>A0A256GIS2</accession>
<dbReference type="EMBL" id="NNRN01000053">
    <property type="protein sequence ID" value="OYR26918.1"/>
    <property type="molecule type" value="Genomic_DNA"/>
</dbReference>
<name>A0A256GIS2_9HYPH</name>
<dbReference type="Proteomes" id="UP000216363">
    <property type="component" value="Unassembled WGS sequence"/>
</dbReference>
<dbReference type="AlphaFoldDB" id="A0A256GIS2"/>